<dbReference type="Gene3D" id="3.30.40.10">
    <property type="entry name" value="Zinc/RING finger domain, C3HC4 (zinc finger)"/>
    <property type="match status" value="1"/>
</dbReference>
<feature type="domain" description="RING-type" evidence="2">
    <location>
        <begin position="193"/>
        <end position="246"/>
    </location>
</feature>
<dbReference type="EMBL" id="KI913981">
    <property type="protein sequence ID" value="ETV95408.1"/>
    <property type="molecule type" value="Genomic_DNA"/>
</dbReference>
<proteinExistence type="predicted"/>
<reference evidence="3" key="1">
    <citation type="submission" date="2013-12" db="EMBL/GenBank/DDBJ databases">
        <title>The Genome Sequence of Aphanomyces invadans NJM9701.</title>
        <authorList>
            <consortium name="The Broad Institute Genomics Platform"/>
            <person name="Russ C."/>
            <person name="Tyler B."/>
            <person name="van West P."/>
            <person name="Dieguez-Uribeondo J."/>
            <person name="Young S.K."/>
            <person name="Zeng Q."/>
            <person name="Gargeya S."/>
            <person name="Fitzgerald M."/>
            <person name="Abouelleil A."/>
            <person name="Alvarado L."/>
            <person name="Chapman S.B."/>
            <person name="Gainer-Dewar J."/>
            <person name="Goldberg J."/>
            <person name="Griggs A."/>
            <person name="Gujja S."/>
            <person name="Hansen M."/>
            <person name="Howarth C."/>
            <person name="Imamovic A."/>
            <person name="Ireland A."/>
            <person name="Larimer J."/>
            <person name="McCowan C."/>
            <person name="Murphy C."/>
            <person name="Pearson M."/>
            <person name="Poon T.W."/>
            <person name="Priest M."/>
            <person name="Roberts A."/>
            <person name="Saif S."/>
            <person name="Shea T."/>
            <person name="Sykes S."/>
            <person name="Wortman J."/>
            <person name="Nusbaum C."/>
            <person name="Birren B."/>
        </authorList>
    </citation>
    <scope>NUCLEOTIDE SEQUENCE [LARGE SCALE GENOMIC DNA]</scope>
    <source>
        <strain evidence="3">NJM9701</strain>
    </source>
</reference>
<sequence>MDSRFPGRRWFDCITIRVSDAPSKGTVTSGRHTSVFYTVTISHKVTGATTTILKSDFDFEVLRDQAQNALDHGHVCRAACPWYYVDVSEHVPKRRVLTVLETTKRSIAAHIRMYQDLFDHTVAFILSPESHACPKAEVAIPRLFFDFLGQGMDGASDLLVVSPPDGSSSKALSRHGSYRTESQHQAKLSTSYCGVCGLMLTPDASTAPLTVQLDTVALTTLTCGHVFHDECILEVLNVNLECPSCNPTYEAANVDN</sequence>
<protein>
    <recommendedName>
        <fullName evidence="2">RING-type domain-containing protein</fullName>
    </recommendedName>
</protein>
<name>A0A024TN40_9STRA</name>
<dbReference type="InterPro" id="IPR013083">
    <property type="entry name" value="Znf_RING/FYVE/PHD"/>
</dbReference>
<dbReference type="AlphaFoldDB" id="A0A024TN40"/>
<evidence type="ECO:0000259" key="2">
    <source>
        <dbReference type="PROSITE" id="PS50089"/>
    </source>
</evidence>
<dbReference type="OrthoDB" id="8062037at2759"/>
<organism evidence="3">
    <name type="scientific">Aphanomyces invadans</name>
    <dbReference type="NCBI Taxonomy" id="157072"/>
    <lineage>
        <taxon>Eukaryota</taxon>
        <taxon>Sar</taxon>
        <taxon>Stramenopiles</taxon>
        <taxon>Oomycota</taxon>
        <taxon>Saprolegniomycetes</taxon>
        <taxon>Saprolegniales</taxon>
        <taxon>Verrucalvaceae</taxon>
        <taxon>Aphanomyces</taxon>
    </lineage>
</organism>
<accession>A0A024TN40</accession>
<dbReference type="Pfam" id="PF13923">
    <property type="entry name" value="zf-C3HC4_2"/>
    <property type="match status" value="1"/>
</dbReference>
<keyword evidence="1" id="KW-0479">Metal-binding</keyword>
<dbReference type="VEuPathDB" id="FungiDB:H310_11283"/>
<dbReference type="SMART" id="SM00184">
    <property type="entry name" value="RING"/>
    <property type="match status" value="1"/>
</dbReference>
<keyword evidence="1" id="KW-0863">Zinc-finger</keyword>
<dbReference type="GeneID" id="20088333"/>
<dbReference type="CDD" id="cd16448">
    <property type="entry name" value="RING-H2"/>
    <property type="match status" value="1"/>
</dbReference>
<keyword evidence="1" id="KW-0862">Zinc</keyword>
<dbReference type="PROSITE" id="PS50089">
    <property type="entry name" value="ZF_RING_2"/>
    <property type="match status" value="1"/>
</dbReference>
<dbReference type="InterPro" id="IPR001841">
    <property type="entry name" value="Znf_RING"/>
</dbReference>
<evidence type="ECO:0000256" key="1">
    <source>
        <dbReference type="PROSITE-ProRule" id="PRU00175"/>
    </source>
</evidence>
<dbReference type="RefSeq" id="XP_008876109.1">
    <property type="nucleotide sequence ID" value="XM_008877887.1"/>
</dbReference>
<dbReference type="GO" id="GO:0008270">
    <property type="term" value="F:zinc ion binding"/>
    <property type="evidence" value="ECO:0007669"/>
    <property type="project" value="UniProtKB-KW"/>
</dbReference>
<dbReference type="SUPFAM" id="SSF57850">
    <property type="entry name" value="RING/U-box"/>
    <property type="match status" value="1"/>
</dbReference>
<evidence type="ECO:0000313" key="3">
    <source>
        <dbReference type="EMBL" id="ETV95408.1"/>
    </source>
</evidence>
<gene>
    <name evidence="3" type="ORF">H310_11283</name>
</gene>